<dbReference type="SUPFAM" id="SSF56784">
    <property type="entry name" value="HAD-like"/>
    <property type="match status" value="1"/>
</dbReference>
<dbReference type="OrthoDB" id="9797743at2"/>
<dbReference type="InterPro" id="IPR036412">
    <property type="entry name" value="HAD-like_sf"/>
</dbReference>
<dbReference type="KEGG" id="cyz:C3B44_05615"/>
<evidence type="ECO:0000313" key="2">
    <source>
        <dbReference type="Proteomes" id="UP000244989"/>
    </source>
</evidence>
<comment type="caution">
    <text evidence="1">The sequence shown here is derived from an EMBL/GenBank/DDBJ whole genome shotgun (WGS) entry which is preliminary data.</text>
</comment>
<organism evidence="1 2">
    <name type="scientific">Corynebacterium yudongzhengii</name>
    <dbReference type="NCBI Taxonomy" id="2080740"/>
    <lineage>
        <taxon>Bacteria</taxon>
        <taxon>Bacillati</taxon>
        <taxon>Actinomycetota</taxon>
        <taxon>Actinomycetes</taxon>
        <taxon>Mycobacteriales</taxon>
        <taxon>Corynebacteriaceae</taxon>
        <taxon>Corynebacterium</taxon>
    </lineage>
</organism>
<dbReference type="NCBIfam" id="TIGR01549">
    <property type="entry name" value="HAD-SF-IA-v1"/>
    <property type="match status" value="1"/>
</dbReference>
<evidence type="ECO:0000313" key="1">
    <source>
        <dbReference type="EMBL" id="PWC02363.1"/>
    </source>
</evidence>
<dbReference type="Gene3D" id="3.40.50.1000">
    <property type="entry name" value="HAD superfamily/HAD-like"/>
    <property type="match status" value="1"/>
</dbReference>
<dbReference type="InterPro" id="IPR023198">
    <property type="entry name" value="PGP-like_dom2"/>
</dbReference>
<dbReference type="InterPro" id="IPR006439">
    <property type="entry name" value="HAD-SF_hydro_IA"/>
</dbReference>
<dbReference type="AlphaFoldDB" id="A0A2U1T8P1"/>
<keyword evidence="2" id="KW-1185">Reference proteome</keyword>
<reference evidence="2" key="1">
    <citation type="submission" date="2018-04" db="EMBL/GenBank/DDBJ databases">
        <authorList>
            <person name="Liu S."/>
            <person name="Wang Z."/>
            <person name="Li J."/>
        </authorList>
    </citation>
    <scope>NUCLEOTIDE SEQUENCE [LARGE SCALE GENOMIC DNA]</scope>
    <source>
        <strain evidence="2">2189</strain>
    </source>
</reference>
<dbReference type="Gene3D" id="1.10.150.240">
    <property type="entry name" value="Putative phosphatase, domain 2"/>
    <property type="match status" value="1"/>
</dbReference>
<dbReference type="Pfam" id="PF00702">
    <property type="entry name" value="Hydrolase"/>
    <property type="match status" value="1"/>
</dbReference>
<accession>A0A2U1T8P1</accession>
<proteinExistence type="predicted"/>
<dbReference type="PANTHER" id="PTHR18901:SF38">
    <property type="entry name" value="PSEUDOURIDINE-5'-PHOSPHATASE"/>
    <property type="match status" value="1"/>
</dbReference>
<gene>
    <name evidence="1" type="ORF">DF222_02835</name>
</gene>
<dbReference type="NCBIfam" id="TIGR01509">
    <property type="entry name" value="HAD-SF-IA-v3"/>
    <property type="match status" value="1"/>
</dbReference>
<dbReference type="Proteomes" id="UP000244989">
    <property type="component" value="Unassembled WGS sequence"/>
</dbReference>
<sequence length="211" mass="23066">MDGTMIDSEPEWGIATYEMSERFGRRLTPQLREKTIGGSVMNTMQICAEHAGLSLDDLDVALERRRLYARVRELIADLTPLPGVRELLEAFQGTPMLVTTNTERELADASIEAVGKHYFVGSVTSDEVAHPKPAPDMYLAAAQRVGVDPQDCLVFEDSWTGMTGATAAGCRVIGLADEAPAGAVSLRELHGTLSLEGVSADQVRTWYERLR</sequence>
<dbReference type="CDD" id="cd07505">
    <property type="entry name" value="HAD_BPGM-like"/>
    <property type="match status" value="1"/>
</dbReference>
<name>A0A2U1T8P1_9CORY</name>
<protein>
    <submittedName>
        <fullName evidence="1">HAD family phosphatase</fullName>
    </submittedName>
</protein>
<dbReference type="EMBL" id="QEEZ01000004">
    <property type="protein sequence ID" value="PWC02363.1"/>
    <property type="molecule type" value="Genomic_DNA"/>
</dbReference>
<dbReference type="InterPro" id="IPR023214">
    <property type="entry name" value="HAD_sf"/>
</dbReference>
<dbReference type="PANTHER" id="PTHR18901">
    <property type="entry name" value="2-DEOXYGLUCOSE-6-PHOSPHATE PHOSPHATASE 2"/>
    <property type="match status" value="1"/>
</dbReference>